<dbReference type="EMBL" id="JANBTX010000172">
    <property type="protein sequence ID" value="KAJ2685068.1"/>
    <property type="molecule type" value="Genomic_DNA"/>
</dbReference>
<evidence type="ECO:0000256" key="10">
    <source>
        <dbReference type="ARBA" id="ARBA00023242"/>
    </source>
</evidence>
<dbReference type="GO" id="GO:0005876">
    <property type="term" value="C:spindle microtubule"/>
    <property type="evidence" value="ECO:0007669"/>
    <property type="project" value="InterPro"/>
</dbReference>
<keyword evidence="13" id="KW-0175">Coiled coil</keyword>
<keyword evidence="11" id="KW-0137">Centromere</keyword>
<dbReference type="OrthoDB" id="5568303at2759"/>
<accession>A0A9W8L3A6</accession>
<evidence type="ECO:0000313" key="14">
    <source>
        <dbReference type="EMBL" id="KAJ2685068.1"/>
    </source>
</evidence>
<comment type="caution">
    <text evidence="14">The sequence shown here is derived from an EMBL/GenBank/DDBJ whole genome shotgun (WGS) entry which is preliminary data.</text>
</comment>
<proteinExistence type="inferred from homology"/>
<keyword evidence="9" id="KW-0206">Cytoskeleton</keyword>
<evidence type="ECO:0000256" key="3">
    <source>
        <dbReference type="ARBA" id="ARBA00004629"/>
    </source>
</evidence>
<dbReference type="PANTHER" id="PTHR28262:SF1">
    <property type="entry name" value="DASH COMPLEX SUBUNIT SPC19"/>
    <property type="match status" value="1"/>
</dbReference>
<evidence type="ECO:0000256" key="8">
    <source>
        <dbReference type="ARBA" id="ARBA00022838"/>
    </source>
</evidence>
<reference evidence="14" key="1">
    <citation type="submission" date="2022-07" db="EMBL/GenBank/DDBJ databases">
        <title>Phylogenomic reconstructions and comparative analyses of Kickxellomycotina fungi.</title>
        <authorList>
            <person name="Reynolds N.K."/>
            <person name="Stajich J.E."/>
            <person name="Barry K."/>
            <person name="Grigoriev I.V."/>
            <person name="Crous P."/>
            <person name="Smith M.E."/>
        </authorList>
    </citation>
    <scope>NUCLEOTIDE SEQUENCE</scope>
    <source>
        <strain evidence="14">CBS 109367</strain>
    </source>
</reference>
<evidence type="ECO:0000256" key="6">
    <source>
        <dbReference type="ARBA" id="ARBA00022454"/>
    </source>
</evidence>
<dbReference type="GO" id="GO:0042729">
    <property type="term" value="C:DASH complex"/>
    <property type="evidence" value="ECO:0007669"/>
    <property type="project" value="InterPro"/>
</dbReference>
<keyword evidence="15" id="KW-1185">Reference proteome</keyword>
<evidence type="ECO:0000256" key="13">
    <source>
        <dbReference type="SAM" id="Coils"/>
    </source>
</evidence>
<protein>
    <recommendedName>
        <fullName evidence="5">DASH complex subunit SPC19</fullName>
    </recommendedName>
    <alternativeName>
        <fullName evidence="12">Outer kinetochore protein SPC19</fullName>
    </alternativeName>
</protein>
<dbReference type="AlphaFoldDB" id="A0A9W8L3A6"/>
<dbReference type="GO" id="GO:0008608">
    <property type="term" value="P:attachment of spindle microtubules to kinetochore"/>
    <property type="evidence" value="ECO:0007669"/>
    <property type="project" value="InterPro"/>
</dbReference>
<dbReference type="Proteomes" id="UP001151516">
    <property type="component" value="Unassembled WGS sequence"/>
</dbReference>
<evidence type="ECO:0000256" key="7">
    <source>
        <dbReference type="ARBA" id="ARBA00022490"/>
    </source>
</evidence>
<evidence type="ECO:0000256" key="4">
    <source>
        <dbReference type="ARBA" id="ARBA00008952"/>
    </source>
</evidence>
<feature type="coiled-coil region" evidence="13">
    <location>
        <begin position="134"/>
        <end position="168"/>
    </location>
</feature>
<evidence type="ECO:0000256" key="11">
    <source>
        <dbReference type="ARBA" id="ARBA00023328"/>
    </source>
</evidence>
<keyword evidence="10" id="KW-0539">Nucleus</keyword>
<keyword evidence="6" id="KW-0158">Chromosome</keyword>
<organism evidence="14 15">
    <name type="scientific">Coemansia spiralis</name>
    <dbReference type="NCBI Taxonomy" id="417178"/>
    <lineage>
        <taxon>Eukaryota</taxon>
        <taxon>Fungi</taxon>
        <taxon>Fungi incertae sedis</taxon>
        <taxon>Zoopagomycota</taxon>
        <taxon>Kickxellomycotina</taxon>
        <taxon>Kickxellomycetes</taxon>
        <taxon>Kickxellales</taxon>
        <taxon>Kickxellaceae</taxon>
        <taxon>Coemansia</taxon>
    </lineage>
</organism>
<evidence type="ECO:0000313" key="15">
    <source>
        <dbReference type="Proteomes" id="UP001151516"/>
    </source>
</evidence>
<dbReference type="Pfam" id="PF08287">
    <property type="entry name" value="DASH_Spc19"/>
    <property type="match status" value="1"/>
</dbReference>
<dbReference type="InterPro" id="IPR013251">
    <property type="entry name" value="DASH_Spc19"/>
</dbReference>
<evidence type="ECO:0000256" key="2">
    <source>
        <dbReference type="ARBA" id="ARBA00004186"/>
    </source>
</evidence>
<evidence type="ECO:0000256" key="1">
    <source>
        <dbReference type="ARBA" id="ARBA00004123"/>
    </source>
</evidence>
<sequence length="371" mass="41343">MSYLSSLNSCVDTLEQCNDNLSATTSSLASLCGTFPRVETVIRCERKYDLTTASDINRAQNLISKEAVPFLFRQVDQLETAIEVIRAAHESLGQRVEEQKIEYAQLMEDEASMSNLQKSVKAELALLSDVQANLLNVKSQVVAKERDLAELNRARSNVRQNSSILEEASKVDADIIRLRRKITEVEHETAAIPLDAQIQESADDNADRYLVLGYLREQLACCADLAVDDSVAAYIDRSLGTLELLKNNVFVPWWDKSTSTQTERMGYLARLLRYFFKDHGATMHAIIDILLELQTMTTDDLRRELSSTGHATTELPLLITHLKKIGAVTTTTSSTAAGKQVMTVQLDFSGLDGDDEGDDDYQMAEELTEAH</sequence>
<evidence type="ECO:0000256" key="9">
    <source>
        <dbReference type="ARBA" id="ARBA00023212"/>
    </source>
</evidence>
<evidence type="ECO:0000256" key="5">
    <source>
        <dbReference type="ARBA" id="ARBA00016329"/>
    </source>
</evidence>
<keyword evidence="7" id="KW-0963">Cytoplasm</keyword>
<name>A0A9W8L3A6_9FUNG</name>
<gene>
    <name evidence="14" type="primary">SPC19</name>
    <name evidence="14" type="ORF">IWW39_004510</name>
</gene>
<evidence type="ECO:0000256" key="12">
    <source>
        <dbReference type="ARBA" id="ARBA00032583"/>
    </source>
</evidence>
<dbReference type="PANTHER" id="PTHR28262">
    <property type="entry name" value="DASH COMPLEX SUBUNIT SPC19"/>
    <property type="match status" value="1"/>
</dbReference>
<comment type="similarity">
    <text evidence="4">Belongs to the DASH complex SPC19 family.</text>
</comment>
<keyword evidence="8" id="KW-0995">Kinetochore</keyword>
<comment type="subcellular location">
    <subcellularLocation>
        <location evidence="3">Chromosome</location>
        <location evidence="3">Centromere</location>
        <location evidence="3">Kinetochore</location>
    </subcellularLocation>
    <subcellularLocation>
        <location evidence="2">Cytoplasm</location>
        <location evidence="2">Cytoskeleton</location>
        <location evidence="2">Spindle</location>
    </subcellularLocation>
    <subcellularLocation>
        <location evidence="1">Nucleus</location>
    </subcellularLocation>
</comment>